<evidence type="ECO:0000313" key="4">
    <source>
        <dbReference type="Proteomes" id="UP000002384"/>
    </source>
</evidence>
<dbReference type="Pfam" id="PF01266">
    <property type="entry name" value="DAO"/>
    <property type="match status" value="1"/>
</dbReference>
<name>B7KGD2_GLOC7</name>
<dbReference type="OrthoDB" id="502939at2"/>
<dbReference type="Proteomes" id="UP000002384">
    <property type="component" value="Chromosome"/>
</dbReference>
<dbReference type="GO" id="GO:0016491">
    <property type="term" value="F:oxidoreductase activity"/>
    <property type="evidence" value="ECO:0007669"/>
    <property type="project" value="UniProtKB-KW"/>
</dbReference>
<evidence type="ECO:0000256" key="1">
    <source>
        <dbReference type="ARBA" id="ARBA00023002"/>
    </source>
</evidence>
<dbReference type="InterPro" id="IPR036188">
    <property type="entry name" value="FAD/NAD-bd_sf"/>
</dbReference>
<dbReference type="HOGENOM" id="CLU_701786_0_0_3"/>
<dbReference type="GO" id="GO:0005737">
    <property type="term" value="C:cytoplasm"/>
    <property type="evidence" value="ECO:0007669"/>
    <property type="project" value="TreeGrafter"/>
</dbReference>
<keyword evidence="4" id="KW-1185">Reference proteome</keyword>
<evidence type="ECO:0000259" key="2">
    <source>
        <dbReference type="Pfam" id="PF01266"/>
    </source>
</evidence>
<dbReference type="InterPro" id="IPR006076">
    <property type="entry name" value="FAD-dep_OxRdtase"/>
</dbReference>
<proteinExistence type="predicted"/>
<accession>B7KGD2</accession>
<protein>
    <submittedName>
        <fullName evidence="3">FAD dependent oxidoreductase</fullName>
    </submittedName>
</protein>
<dbReference type="SUPFAM" id="SSF51905">
    <property type="entry name" value="FAD/NAD(P)-binding domain"/>
    <property type="match status" value="1"/>
</dbReference>
<dbReference type="AlphaFoldDB" id="B7KGD2"/>
<evidence type="ECO:0000313" key="3">
    <source>
        <dbReference type="EMBL" id="ACK70603.1"/>
    </source>
</evidence>
<organism evidence="3 4">
    <name type="scientific">Gloeothece citriformis (strain PCC 7424)</name>
    <name type="common">Cyanothece sp. (strain PCC 7424)</name>
    <dbReference type="NCBI Taxonomy" id="65393"/>
    <lineage>
        <taxon>Bacteria</taxon>
        <taxon>Bacillati</taxon>
        <taxon>Cyanobacteriota</taxon>
        <taxon>Cyanophyceae</taxon>
        <taxon>Oscillatoriophycideae</taxon>
        <taxon>Chroococcales</taxon>
        <taxon>Aphanothecaceae</taxon>
        <taxon>Gloeothece</taxon>
        <taxon>Gloeothece citriformis</taxon>
    </lineage>
</organism>
<dbReference type="Gene3D" id="3.30.9.10">
    <property type="entry name" value="D-Amino Acid Oxidase, subunit A, domain 2"/>
    <property type="match status" value="1"/>
</dbReference>
<sequence>MTNSDIIVIGGGITGSALSYELAKKGLKVLLLEKDAIADNATQYSYGGLAYWSGTTELTRQLCQEGINIHRNLSAELDADTEFREISLILTIDAGDDPNLVFQNYGRFAIPPQLLTVEQGCEVEPLLNPKAISGVLKLPHGHINTQKTSKAYQQGFCRLGGEIKIEQVTKLLREKNRIIGVETPQGSYFADKVIVAAGGLSRFLLAEAGINVRLYFTHAQLIKTPPIKDIKLRTLIMPAVQKRLIMESNCTQTEREDLWTNPSSELMEGIIEPGAIQFLDHSFVLGQISQVRTDYRAAIDPVTSEAEIRTEIGRLLPLLHNIPGTWHSCLVAFANNSRPLVGEINNFSGIYLFSGFTSPLVFAPPLARHFASWIGGENDKIIRQLSPVS</sequence>
<feature type="domain" description="FAD dependent oxidoreductase" evidence="2">
    <location>
        <begin position="5"/>
        <end position="373"/>
    </location>
</feature>
<dbReference type="RefSeq" id="WP_015954209.1">
    <property type="nucleotide sequence ID" value="NC_011729.1"/>
</dbReference>
<keyword evidence="1" id="KW-0560">Oxidoreductase</keyword>
<dbReference type="eggNOG" id="COG0665">
    <property type="taxonomic scope" value="Bacteria"/>
</dbReference>
<dbReference type="STRING" id="65393.PCC7424_2181"/>
<reference evidence="4" key="1">
    <citation type="journal article" date="2011" name="MBio">
        <title>Novel metabolic attributes of the genus Cyanothece, comprising a group of unicellular nitrogen-fixing Cyanobacteria.</title>
        <authorList>
            <person name="Bandyopadhyay A."/>
            <person name="Elvitigala T."/>
            <person name="Welsh E."/>
            <person name="Stockel J."/>
            <person name="Liberton M."/>
            <person name="Min H."/>
            <person name="Sherman L.A."/>
            <person name="Pakrasi H.B."/>
        </authorList>
    </citation>
    <scope>NUCLEOTIDE SEQUENCE [LARGE SCALE GENOMIC DNA]</scope>
    <source>
        <strain evidence="4">PCC 7424</strain>
    </source>
</reference>
<dbReference type="KEGG" id="cyc:PCC7424_2181"/>
<dbReference type="EMBL" id="CP001291">
    <property type="protein sequence ID" value="ACK70603.1"/>
    <property type="molecule type" value="Genomic_DNA"/>
</dbReference>
<dbReference type="PANTHER" id="PTHR13847:SF287">
    <property type="entry name" value="FAD-DEPENDENT OXIDOREDUCTASE DOMAIN-CONTAINING PROTEIN 1"/>
    <property type="match status" value="1"/>
</dbReference>
<dbReference type="Gene3D" id="3.50.50.60">
    <property type="entry name" value="FAD/NAD(P)-binding domain"/>
    <property type="match status" value="1"/>
</dbReference>
<gene>
    <name evidence="3" type="ordered locus">PCC7424_2181</name>
</gene>
<dbReference type="PANTHER" id="PTHR13847">
    <property type="entry name" value="SARCOSINE DEHYDROGENASE-RELATED"/>
    <property type="match status" value="1"/>
</dbReference>